<dbReference type="InterPro" id="IPR036490">
    <property type="entry name" value="ThsB_TIR-like_sf"/>
</dbReference>
<keyword evidence="3" id="KW-1185">Reference proteome</keyword>
<feature type="domain" description="Thoeris protein ThsB TIR-like" evidence="1">
    <location>
        <begin position="8"/>
        <end position="106"/>
    </location>
</feature>
<name>A0A0H4P6L4_9BACT</name>
<dbReference type="KEGG" id="camu:CA2015_0314"/>
<dbReference type="InterPro" id="IPR015032">
    <property type="entry name" value="ThsB__TIR-like_domain"/>
</dbReference>
<dbReference type="Pfam" id="PF08937">
    <property type="entry name" value="ThsB_TIR"/>
    <property type="match status" value="1"/>
</dbReference>
<protein>
    <submittedName>
        <fullName evidence="2">Molecular chaperone Tir</fullName>
    </submittedName>
</protein>
<evidence type="ECO:0000259" key="1">
    <source>
        <dbReference type="Pfam" id="PF08937"/>
    </source>
</evidence>
<dbReference type="SUPFAM" id="SSF52206">
    <property type="entry name" value="Hypothetical protein MTH538"/>
    <property type="match status" value="1"/>
</dbReference>
<dbReference type="Proteomes" id="UP000036520">
    <property type="component" value="Chromosome"/>
</dbReference>
<dbReference type="OrthoDB" id="1099430at2"/>
<dbReference type="Gene3D" id="3.40.50.11200">
    <property type="match status" value="1"/>
</dbReference>
<evidence type="ECO:0000313" key="2">
    <source>
        <dbReference type="EMBL" id="AKP49794.1"/>
    </source>
</evidence>
<dbReference type="STRING" id="320787.CA2015_0314"/>
<evidence type="ECO:0000313" key="3">
    <source>
        <dbReference type="Proteomes" id="UP000036520"/>
    </source>
</evidence>
<proteinExistence type="predicted"/>
<dbReference type="AlphaFoldDB" id="A0A0H4P6L4"/>
<dbReference type="EMBL" id="CP012040">
    <property type="protein sequence ID" value="AKP49794.1"/>
    <property type="molecule type" value="Genomic_DNA"/>
</dbReference>
<sequence>MPYRNKTYVAFDADSDIRYYRLMTAWKQSDKSDFNFNNAHDLMSIWQHSSEETIKRNLRERMNNSKVFILLVGEKTKYLYKYVKWEIEQAIKLNLPIIVVNLNGKRSLDSDKCPAVLRDKLALHVSFNSKIIQLALEKWSDLHYSYSKEDKTGSFYYNDNVYSNLGL</sequence>
<organism evidence="2 3">
    <name type="scientific">Cyclobacterium amurskyense</name>
    <dbReference type="NCBI Taxonomy" id="320787"/>
    <lineage>
        <taxon>Bacteria</taxon>
        <taxon>Pseudomonadati</taxon>
        <taxon>Bacteroidota</taxon>
        <taxon>Cytophagia</taxon>
        <taxon>Cytophagales</taxon>
        <taxon>Cyclobacteriaceae</taxon>
        <taxon>Cyclobacterium</taxon>
    </lineage>
</organism>
<dbReference type="RefSeq" id="WP_048640296.1">
    <property type="nucleotide sequence ID" value="NZ_CP012040.1"/>
</dbReference>
<gene>
    <name evidence="2" type="ORF">CA2015_0314</name>
</gene>
<accession>A0A0H4P6L4</accession>
<reference evidence="2 3" key="1">
    <citation type="submission" date="2015-07" db="EMBL/GenBank/DDBJ databases">
        <authorList>
            <person name="Kim K.M."/>
        </authorList>
    </citation>
    <scope>NUCLEOTIDE SEQUENCE [LARGE SCALE GENOMIC DNA]</scope>
    <source>
        <strain evidence="2 3">KCTC 12363</strain>
    </source>
</reference>